<dbReference type="PANTHER" id="PTHR43657:SF1">
    <property type="entry name" value="ALTERED INHERITANCE OF MITOCHONDRIA PROTEIN 24, MITOCHONDRIAL"/>
    <property type="match status" value="1"/>
</dbReference>
<reference evidence="1 2" key="1">
    <citation type="submission" date="2010-12" db="EMBL/GenBank/DDBJ databases">
        <authorList>
            <person name="Muzny D."/>
            <person name="Qin X."/>
            <person name="Deng J."/>
            <person name="Jiang H."/>
            <person name="Liu Y."/>
            <person name="Qu J."/>
            <person name="Song X.-Z."/>
            <person name="Zhang L."/>
            <person name="Thornton R."/>
            <person name="Coyle M."/>
            <person name="Francisco L."/>
            <person name="Jackson L."/>
            <person name="Javaid M."/>
            <person name="Korchina V."/>
            <person name="Kovar C."/>
            <person name="Mata R."/>
            <person name="Mathew T."/>
            <person name="Ngo R."/>
            <person name="Nguyen L."/>
            <person name="Nguyen N."/>
            <person name="Okwuonu G."/>
            <person name="Ongeri F."/>
            <person name="Pham C."/>
            <person name="Simmons D."/>
            <person name="Wilczek-Boney K."/>
            <person name="Hale W."/>
            <person name="Jakkamsetti A."/>
            <person name="Pham P."/>
            <person name="Ruth R."/>
            <person name="San Lucas F."/>
            <person name="Warren J."/>
            <person name="Zhang J."/>
            <person name="Zhao Z."/>
            <person name="Zhou C."/>
            <person name="Zhu D."/>
            <person name="Lee S."/>
            <person name="Bess C."/>
            <person name="Blankenburg K."/>
            <person name="Forbes L."/>
            <person name="Fu Q."/>
            <person name="Gubbala S."/>
            <person name="Hirani K."/>
            <person name="Jayaseelan J.C."/>
            <person name="Lara F."/>
            <person name="Munidasa M."/>
            <person name="Palculict T."/>
            <person name="Patil S."/>
            <person name="Pu L.-L."/>
            <person name="Saada N."/>
            <person name="Tang L."/>
            <person name="Weissenberger G."/>
            <person name="Zhu Y."/>
            <person name="Hemphill L."/>
            <person name="Shang Y."/>
            <person name="Youmans B."/>
            <person name="Ayvaz T."/>
            <person name="Ross M."/>
            <person name="Santibanez J."/>
            <person name="Aqrawi P."/>
            <person name="Gross S."/>
            <person name="Joshi V."/>
            <person name="Fowler G."/>
            <person name="Nazareth L."/>
            <person name="Reid J."/>
            <person name="Worley K."/>
            <person name="Petrosino J."/>
            <person name="Highlander S."/>
            <person name="Gibbs R."/>
        </authorList>
    </citation>
    <scope>NUCLEOTIDE SEQUENCE [LARGE SCALE GENOMIC DNA]</scope>
    <source>
        <strain evidence="1 2">ATCC 23263</strain>
    </source>
</reference>
<dbReference type="InterPro" id="IPR036983">
    <property type="entry name" value="AIM24_sf"/>
</dbReference>
<dbReference type="SUPFAM" id="SSF51219">
    <property type="entry name" value="TRAP-like"/>
    <property type="match status" value="1"/>
</dbReference>
<dbReference type="EMBL" id="AEQN01000005">
    <property type="protein sequence ID" value="EFV02734.1"/>
    <property type="molecule type" value="Genomic_DNA"/>
</dbReference>
<dbReference type="Proteomes" id="UP000004754">
    <property type="component" value="Unassembled WGS sequence"/>
</dbReference>
<dbReference type="NCBIfam" id="TIGR00266">
    <property type="entry name" value="TIGR00266 family protein"/>
    <property type="match status" value="1"/>
</dbReference>
<name>E6MDX5_9FIRM</name>
<evidence type="ECO:0000313" key="1">
    <source>
        <dbReference type="EMBL" id="EFV02734.1"/>
    </source>
</evidence>
<proteinExistence type="predicted"/>
<dbReference type="eggNOG" id="COG2013">
    <property type="taxonomic scope" value="Bacteria"/>
</dbReference>
<sequence>MQYKISGGNLPVAICKLAAGESIKCESGGMSWMDNTIEMQTKGGGFGKMMGRMVSGESMFFNHYIARSEGEIAFASSFPGEIKAIHISPGNSLIAQKGAFLACQESVEMKIFFQRKLGSGFFGGEGFIMQRYIGEGLVFIEIDGSAITYDLAAGETKVVDTGYLVAMEESVKMDIVRVKGVKNVLLGGEGLFNTTLTGPGKIVLQTMPINKTAAVIHRYAPTSK</sequence>
<gene>
    <name evidence="1" type="ORF">HMP0721_0208</name>
</gene>
<dbReference type="InterPro" id="IPR002838">
    <property type="entry name" value="AIM24"/>
</dbReference>
<keyword evidence="2" id="KW-1185">Reference proteome</keyword>
<dbReference type="PANTHER" id="PTHR43657">
    <property type="entry name" value="TRYPTOPHAN RNA-BINDING ATTENUATOR PROTEIN-LIKE PROTEIN"/>
    <property type="match status" value="1"/>
</dbReference>
<accession>E6MDX5</accession>
<dbReference type="AlphaFoldDB" id="E6MDX5"/>
<dbReference type="HOGENOM" id="CLU_040551_0_1_9"/>
<organism evidence="1 2">
    <name type="scientific">Pseudoramibacter alactolyticus ATCC 23263</name>
    <dbReference type="NCBI Taxonomy" id="887929"/>
    <lineage>
        <taxon>Bacteria</taxon>
        <taxon>Bacillati</taxon>
        <taxon>Bacillota</taxon>
        <taxon>Clostridia</taxon>
        <taxon>Eubacteriales</taxon>
        <taxon>Eubacteriaceae</taxon>
        <taxon>Pseudoramibacter</taxon>
    </lineage>
</organism>
<dbReference type="Pfam" id="PF01987">
    <property type="entry name" value="AIM24"/>
    <property type="match status" value="1"/>
</dbReference>
<dbReference type="RefSeq" id="WP_006597625.1">
    <property type="nucleotide sequence ID" value="NZ_GL622359.1"/>
</dbReference>
<dbReference type="OrthoDB" id="9779518at2"/>
<dbReference type="Gene3D" id="3.60.160.10">
    <property type="entry name" value="Mitochondrial biogenesis AIM24"/>
    <property type="match status" value="1"/>
</dbReference>
<evidence type="ECO:0000313" key="2">
    <source>
        <dbReference type="Proteomes" id="UP000004754"/>
    </source>
</evidence>
<comment type="caution">
    <text evidence="1">The sequence shown here is derived from an EMBL/GenBank/DDBJ whole genome shotgun (WGS) entry which is preliminary data.</text>
</comment>
<dbReference type="STRING" id="887929.HMP0721_0208"/>
<protein>
    <submittedName>
        <fullName evidence="1">TIGR00266 family protein</fullName>
    </submittedName>
</protein>
<dbReference type="InterPro" id="IPR016031">
    <property type="entry name" value="Trp_RNA-bd_attenuator-like_dom"/>
</dbReference>